<feature type="domain" description="Mediator complex subunit Med12" evidence="11">
    <location>
        <begin position="198"/>
        <end position="261"/>
    </location>
</feature>
<dbReference type="SMART" id="SM01281">
    <property type="entry name" value="Med12"/>
    <property type="match status" value="1"/>
</dbReference>
<evidence type="ECO:0000256" key="3">
    <source>
        <dbReference type="ARBA" id="ARBA00019622"/>
    </source>
</evidence>
<evidence type="ECO:0000256" key="9">
    <source>
        <dbReference type="ARBA" id="ARBA00032010"/>
    </source>
</evidence>
<gene>
    <name evidence="12" type="ORF">K7432_007072</name>
</gene>
<feature type="compositionally biased region" description="Low complexity" evidence="10">
    <location>
        <begin position="77"/>
        <end position="105"/>
    </location>
</feature>
<evidence type="ECO:0000256" key="4">
    <source>
        <dbReference type="ARBA" id="ARBA00022491"/>
    </source>
</evidence>
<dbReference type="InterPro" id="IPR019035">
    <property type="entry name" value="Mediator_Med12"/>
</dbReference>
<keyword evidence="8" id="KW-0539">Nucleus</keyword>
<organism evidence="12 13">
    <name type="scientific">Basidiobolus ranarum</name>
    <dbReference type="NCBI Taxonomy" id="34480"/>
    <lineage>
        <taxon>Eukaryota</taxon>
        <taxon>Fungi</taxon>
        <taxon>Fungi incertae sedis</taxon>
        <taxon>Zoopagomycota</taxon>
        <taxon>Entomophthoromycotina</taxon>
        <taxon>Basidiobolomycetes</taxon>
        <taxon>Basidiobolales</taxon>
        <taxon>Basidiobolaceae</taxon>
        <taxon>Basidiobolus</taxon>
    </lineage>
</organism>
<evidence type="ECO:0000256" key="1">
    <source>
        <dbReference type="ARBA" id="ARBA00004123"/>
    </source>
</evidence>
<comment type="subcellular location">
    <subcellularLocation>
        <location evidence="1">Nucleus</location>
    </subcellularLocation>
</comment>
<keyword evidence="7" id="KW-0804">Transcription</keyword>
<keyword evidence="4" id="KW-0678">Repressor</keyword>
<dbReference type="PANTHER" id="PTHR46567">
    <property type="entry name" value="MEDIATOR OF RNA POLYMERASE II TRANSCRIPTION SUBUNIT 12"/>
    <property type="match status" value="1"/>
</dbReference>
<evidence type="ECO:0000256" key="6">
    <source>
        <dbReference type="ARBA" id="ARBA00023159"/>
    </source>
</evidence>
<dbReference type="Proteomes" id="UP001479436">
    <property type="component" value="Unassembled WGS sequence"/>
</dbReference>
<accession>A0ABR2W0Q1</accession>
<feature type="compositionally biased region" description="Polar residues" evidence="10">
    <location>
        <begin position="18"/>
        <end position="43"/>
    </location>
</feature>
<evidence type="ECO:0000256" key="10">
    <source>
        <dbReference type="SAM" id="MobiDB-lite"/>
    </source>
</evidence>
<dbReference type="PANTHER" id="PTHR46567:SF1">
    <property type="entry name" value="MEDIATOR OF RNA POLYMERASE II TRANSCRIPTION SUBUNIT 12"/>
    <property type="match status" value="1"/>
</dbReference>
<dbReference type="InterPro" id="IPR021990">
    <property type="entry name" value="Mediator_Med12_LCEWAV"/>
</dbReference>
<dbReference type="Pfam" id="PF09497">
    <property type="entry name" value="Med12"/>
    <property type="match status" value="1"/>
</dbReference>
<dbReference type="Pfam" id="PF12145">
    <property type="entry name" value="Med12-LCEWAV"/>
    <property type="match status" value="1"/>
</dbReference>
<sequence>MAGKYPGHHNNSRLYRPNNGNPGSSFPSLPNGAQTTPNMSSKQNPPPYGSGKPSSYHQHLGNHNSNYGQSGGYPAISPAHTSPSPSQSHSSSQKNNVTTLKKYTLLPPPKKAPLHKTSDLGYPDFFPQRPDQEEDQLTDANVRGGFQDRMAIQNESFSAHDMIYDRLQDSRVRDELRAFITDVLGRKQKERIITGPSTFRPPTRVSLSEQLKDQWVQDLVGGAVPLRKLLKSIPHGLKGDKLIETLVINQTPLLRAGWVIKAIGLSELQFQRSKAPLTIQQYAVEWTNIFTQYMSRQLFELSNQNRATSGSSSINKPWVSEDTKSRWTNKWLYSIKLAKWQYAEGILDQRHFLKWALDQFGNANFEQSAVLLPLVTQLISEYERSRTLLRLLIDHLLGKIDQLRKHAVTMKVWRHGYLARELVRFIQALFMSSSDAFVHPVFWQQHRQTLCDVLVTDPMVVPILGMRENFHFELAMTIRMKELFEIVDRRNAVFSQTGETEAIAEQNSAFQTDADLRFLSLFKVDLNSDFDALADRFFKDWNIQAASNEFEKKVCTLCNWVITNLRPGNHKIYIILTLLLRLKETYDQQVLDLDQASYLDLLQEILLRFLDTYACTSANDGEEYDTIAWLFGEFTKSGLFSYSRYLQRLISRGDLLVSRRTEEKTLRHLKYLQIFPLANMSIALLNQRRIALYGVDGREDHETAHLEVIKSKIRTKLPYLSASCEDDVEAVDPKILNCVQKLTSPIVDDYTKEFHLQLPIDSGLVELLKSSNRFAQIHISQQWLLEMVKQYVVKDVEIGLDNWRVITSPGTSLLNPRQFSTIARIIGIVQDYYGIVELALWTLEHTIEDSVITVVIELVKQYQAYWISMGRRDEIVKVLLEKHNELKSKRTVNKILLVYVQSLAYEIIEFDMKIVNQLNQDLIEYDEACLTINSAYPAPVFPPRIEELYSFANDSSLSATTVASTLWHKYHTIDGWMIKLFDNVVMCLTELQSTTSEFLEFRKKLTRFSELFQELNTRESNNAIVEWLRIPNQFNANKKNIHILESPKTEWFTLFLTVLLAKGSCSVSALIEEISTIVLEKIIQNFVKAKHRQLDSGMVVMCKNILAFLSLILTQPETNGQEVLVISTQEMNGIQGSLSREFQTTRSLKLLFHLIHQLCVIESGLPLNHELSPDLQNLRKDLATVDWFRRICLADISDIYKLYMKRSESGEKKSKRAEKQAVASKLLDTYLILFNEIPDQTAQSSLSTSALLAHCRDLFAKLNAYTMDRCKVELWLLFDKVMEENEVEFDTGRIPNENTRKEESLSEMASFLFEEVPSLKGIDPAIVKYLFIGVRNDVAAELLKRAKKILIGKEGKPFPENILMFNEMEVSFAVKVKIVNGFNEILGVLLTSMNEDSNDIKIEFIKALLDQVTKFLPHLKTFQVMQSCNIPFLEAEHALHLSSNVLHAAISSVRTEEIKEVPSGRRVLIGDIRISLLIRLRLFTNVLSVLWKNPTQCDVGQWITTLVQLLSNCVIHGNGTCPQTFEFVLDLVSVCIDEIPKEFKNSILQNLRTMWTELVLPAVFGSRLKRIFPFQIYNIYENQLKPNPILKPWEFLEDSSGFDSDGNLNDTPIPLKWFNAKKIRISEPTHYPIVETTFWN</sequence>
<evidence type="ECO:0000259" key="11">
    <source>
        <dbReference type="SMART" id="SM01281"/>
    </source>
</evidence>
<protein>
    <recommendedName>
        <fullName evidence="3">Mediator of RNA polymerase II transcription subunit 12</fullName>
    </recommendedName>
    <alternativeName>
        <fullName evidence="9">Mediator complex subunit 12</fullName>
    </alternativeName>
</protein>
<evidence type="ECO:0000256" key="5">
    <source>
        <dbReference type="ARBA" id="ARBA00023015"/>
    </source>
</evidence>
<evidence type="ECO:0000313" key="12">
    <source>
        <dbReference type="EMBL" id="KAK9712552.1"/>
    </source>
</evidence>
<comment type="similarity">
    <text evidence="2">Belongs to the Mediator complex subunit 12 family.</text>
</comment>
<feature type="compositionally biased region" description="Basic residues" evidence="10">
    <location>
        <begin position="1"/>
        <end position="11"/>
    </location>
</feature>
<reference evidence="12 13" key="1">
    <citation type="submission" date="2023-04" db="EMBL/GenBank/DDBJ databases">
        <title>Genome of Basidiobolus ranarum AG-B5.</title>
        <authorList>
            <person name="Stajich J.E."/>
            <person name="Carter-House D."/>
            <person name="Gryganskyi A."/>
        </authorList>
    </citation>
    <scope>NUCLEOTIDE SEQUENCE [LARGE SCALE GENOMIC DNA]</scope>
    <source>
        <strain evidence="12 13">AG-B5</strain>
    </source>
</reference>
<keyword evidence="13" id="KW-1185">Reference proteome</keyword>
<evidence type="ECO:0000256" key="7">
    <source>
        <dbReference type="ARBA" id="ARBA00023163"/>
    </source>
</evidence>
<evidence type="ECO:0000256" key="8">
    <source>
        <dbReference type="ARBA" id="ARBA00023242"/>
    </source>
</evidence>
<keyword evidence="6" id="KW-0010">Activator</keyword>
<evidence type="ECO:0000313" key="13">
    <source>
        <dbReference type="Proteomes" id="UP001479436"/>
    </source>
</evidence>
<evidence type="ECO:0000256" key="2">
    <source>
        <dbReference type="ARBA" id="ARBA00010289"/>
    </source>
</evidence>
<comment type="caution">
    <text evidence="12">The sequence shown here is derived from an EMBL/GenBank/DDBJ whole genome shotgun (WGS) entry which is preliminary data.</text>
</comment>
<name>A0ABR2W0Q1_9FUNG</name>
<keyword evidence="5" id="KW-0805">Transcription regulation</keyword>
<dbReference type="EMBL" id="JASJQH010007210">
    <property type="protein sequence ID" value="KAK9712552.1"/>
    <property type="molecule type" value="Genomic_DNA"/>
</dbReference>
<feature type="region of interest" description="Disordered" evidence="10">
    <location>
        <begin position="1"/>
        <end position="134"/>
    </location>
</feature>
<proteinExistence type="inferred from homology"/>